<dbReference type="FunFam" id="3.30.70.1230:FF:000030">
    <property type="entry name" value="Si:ch211-215j19.12"/>
    <property type="match status" value="1"/>
</dbReference>
<evidence type="ECO:0000256" key="5">
    <source>
        <dbReference type="ARBA" id="ARBA00023136"/>
    </source>
</evidence>
<keyword evidence="7" id="KW-0456">Lyase</keyword>
<dbReference type="PROSITE" id="PS50125">
    <property type="entry name" value="GUANYLATE_CYCLASE_2"/>
    <property type="match status" value="1"/>
</dbReference>
<keyword evidence="2 8" id="KW-0812">Transmembrane</keyword>
<feature type="transmembrane region" description="Helical" evidence="8">
    <location>
        <begin position="41"/>
        <end position="64"/>
    </location>
</feature>
<comment type="subcellular location">
    <subcellularLocation>
        <location evidence="1">Membrane</location>
    </subcellularLocation>
</comment>
<dbReference type="Gene3D" id="6.10.250.780">
    <property type="match status" value="1"/>
</dbReference>
<protein>
    <submittedName>
        <fullName evidence="10">Guanylyl cyclase GC-E</fullName>
    </submittedName>
</protein>
<dbReference type="Proteomes" id="UP000192578">
    <property type="component" value="Unassembled WGS sequence"/>
</dbReference>
<dbReference type="GO" id="GO:0004383">
    <property type="term" value="F:guanylate cyclase activity"/>
    <property type="evidence" value="ECO:0007669"/>
    <property type="project" value="TreeGrafter"/>
</dbReference>
<dbReference type="GO" id="GO:0000166">
    <property type="term" value="F:nucleotide binding"/>
    <property type="evidence" value="ECO:0007669"/>
    <property type="project" value="UniProtKB-KW"/>
</dbReference>
<organism evidence="10 11">
    <name type="scientific">Hypsibius exemplaris</name>
    <name type="common">Freshwater tardigrade</name>
    <dbReference type="NCBI Taxonomy" id="2072580"/>
    <lineage>
        <taxon>Eukaryota</taxon>
        <taxon>Metazoa</taxon>
        <taxon>Ecdysozoa</taxon>
        <taxon>Tardigrada</taxon>
        <taxon>Eutardigrada</taxon>
        <taxon>Parachela</taxon>
        <taxon>Hypsibioidea</taxon>
        <taxon>Hypsibiidae</taxon>
        <taxon>Hypsibius</taxon>
    </lineage>
</organism>
<reference evidence="11" key="1">
    <citation type="submission" date="2017-01" db="EMBL/GenBank/DDBJ databases">
        <title>Comparative genomics of anhydrobiosis in the tardigrade Hypsibius dujardini.</title>
        <authorList>
            <person name="Yoshida Y."/>
            <person name="Koutsovoulos G."/>
            <person name="Laetsch D."/>
            <person name="Stevens L."/>
            <person name="Kumar S."/>
            <person name="Horikawa D."/>
            <person name="Ishino K."/>
            <person name="Komine S."/>
            <person name="Tomita M."/>
            <person name="Blaxter M."/>
            <person name="Arakawa K."/>
        </authorList>
    </citation>
    <scope>NUCLEOTIDE SEQUENCE [LARGE SCALE GENOMIC DNA]</scope>
    <source>
        <strain evidence="11">Z151</strain>
    </source>
</reference>
<dbReference type="GO" id="GO:0007168">
    <property type="term" value="P:receptor guanylyl cyclase signaling pathway"/>
    <property type="evidence" value="ECO:0007669"/>
    <property type="project" value="TreeGrafter"/>
</dbReference>
<evidence type="ECO:0000256" key="6">
    <source>
        <dbReference type="ARBA" id="ARBA00023180"/>
    </source>
</evidence>
<dbReference type="SMART" id="SM00044">
    <property type="entry name" value="CYCc"/>
    <property type="match status" value="1"/>
</dbReference>
<dbReference type="AlphaFoldDB" id="A0A9X6NNS8"/>
<keyword evidence="6" id="KW-0325">Glycoprotein</keyword>
<dbReference type="SUPFAM" id="SSF55073">
    <property type="entry name" value="Nucleotide cyclase"/>
    <property type="match status" value="1"/>
</dbReference>
<dbReference type="EMBL" id="MTYJ01000349">
    <property type="protein sequence ID" value="OWA53831.1"/>
    <property type="molecule type" value="Genomic_DNA"/>
</dbReference>
<keyword evidence="4 8" id="KW-1133">Transmembrane helix</keyword>
<evidence type="ECO:0000256" key="2">
    <source>
        <dbReference type="ARBA" id="ARBA00022692"/>
    </source>
</evidence>
<dbReference type="Gene3D" id="3.30.70.1230">
    <property type="entry name" value="Nucleotide cyclase"/>
    <property type="match status" value="1"/>
</dbReference>
<evidence type="ECO:0000313" key="11">
    <source>
        <dbReference type="Proteomes" id="UP000192578"/>
    </source>
</evidence>
<proteinExistence type="predicted"/>
<evidence type="ECO:0000256" key="1">
    <source>
        <dbReference type="ARBA" id="ARBA00004370"/>
    </source>
</evidence>
<dbReference type="Pfam" id="PF00211">
    <property type="entry name" value="Guanylate_cyc"/>
    <property type="match status" value="1"/>
</dbReference>
<keyword evidence="11" id="KW-1185">Reference proteome</keyword>
<dbReference type="GO" id="GO:0004016">
    <property type="term" value="F:adenylate cyclase activity"/>
    <property type="evidence" value="ECO:0007669"/>
    <property type="project" value="TreeGrafter"/>
</dbReference>
<dbReference type="GO" id="GO:0035556">
    <property type="term" value="P:intracellular signal transduction"/>
    <property type="evidence" value="ECO:0007669"/>
    <property type="project" value="InterPro"/>
</dbReference>
<feature type="domain" description="Guanylate cyclase" evidence="9">
    <location>
        <begin position="190"/>
        <end position="320"/>
    </location>
</feature>
<keyword evidence="5 8" id="KW-0472">Membrane</keyword>
<dbReference type="InterPro" id="IPR001054">
    <property type="entry name" value="A/G_cyclase"/>
</dbReference>
<dbReference type="InterPro" id="IPR029787">
    <property type="entry name" value="Nucleotide_cyclase"/>
</dbReference>
<dbReference type="InterPro" id="IPR050401">
    <property type="entry name" value="Cyclic_nucleotide_synthase"/>
</dbReference>
<dbReference type="GO" id="GO:0005886">
    <property type="term" value="C:plasma membrane"/>
    <property type="evidence" value="ECO:0007669"/>
    <property type="project" value="TreeGrafter"/>
</dbReference>
<dbReference type="GO" id="GO:0001653">
    <property type="term" value="F:peptide receptor activity"/>
    <property type="evidence" value="ECO:0007669"/>
    <property type="project" value="TreeGrafter"/>
</dbReference>
<evidence type="ECO:0000256" key="3">
    <source>
        <dbReference type="ARBA" id="ARBA00022741"/>
    </source>
</evidence>
<dbReference type="OrthoDB" id="6353733at2759"/>
<keyword evidence="3" id="KW-0547">Nucleotide-binding</keyword>
<comment type="caution">
    <text evidence="10">The sequence shown here is derived from an EMBL/GenBank/DDBJ whole genome shotgun (WGS) entry which is preliminary data.</text>
</comment>
<evidence type="ECO:0000313" key="10">
    <source>
        <dbReference type="EMBL" id="OWA53831.1"/>
    </source>
</evidence>
<evidence type="ECO:0000259" key="9">
    <source>
        <dbReference type="PROSITE" id="PS50125"/>
    </source>
</evidence>
<dbReference type="PANTHER" id="PTHR11920:SF501">
    <property type="entry name" value="GUANYLATE CYCLASE 32E"/>
    <property type="match status" value="1"/>
</dbReference>
<evidence type="ECO:0000256" key="4">
    <source>
        <dbReference type="ARBA" id="ARBA00022989"/>
    </source>
</evidence>
<evidence type="ECO:0000256" key="8">
    <source>
        <dbReference type="SAM" id="Phobius"/>
    </source>
</evidence>
<sequence length="373" mass="41226">MLGKKLVLPSSLTVLLLMMPLAVYSTIEGLGHILAPADALPSLSVLATGTISIVIAVVWLLRFWTGDEGKQRLLKQFPTSPKEQQIITRQKSKDDSNGKEQYPQIYFTATRPCSVNVKPMLMLSNEIQSFVERIDHYTDSLEGILSQRINELNVAKGQLDGLLHQLLPPSVAHRFSAGERVAPATFECVTIYYCDIVGYTTIVAQSTALEMVEFLNAQYRMTDAIVEKYDAYKVETIGDADLIASGIPTPNGTKHATEIAKLSIDMMKAFTGFRLPHRPSESLQVRIGLHSGHCMAGIVGTKIPKYCLFGDAVSTATKMESTSEPGRIQMSCKTAEILRGTGGFVMQSRGKIQLKGKKDFETFWLEREDHNHA</sequence>
<accession>A0A9X6NNS8</accession>
<gene>
    <name evidence="10" type="ORF">BV898_18253</name>
</gene>
<evidence type="ECO:0000256" key="7">
    <source>
        <dbReference type="ARBA" id="ARBA00023239"/>
    </source>
</evidence>
<dbReference type="CDD" id="cd07302">
    <property type="entry name" value="CHD"/>
    <property type="match status" value="1"/>
</dbReference>
<name>A0A9X6NNS8_HYPEX</name>
<dbReference type="PANTHER" id="PTHR11920">
    <property type="entry name" value="GUANYLYL CYCLASE"/>
    <property type="match status" value="1"/>
</dbReference>